<dbReference type="PANTHER" id="PTHR23310:SF120">
    <property type="entry name" value="ACYL-COA-BINDING PROTEIN HOMOLOG 3"/>
    <property type="match status" value="1"/>
</dbReference>
<evidence type="ECO:0000259" key="2">
    <source>
        <dbReference type="PROSITE" id="PS51228"/>
    </source>
</evidence>
<dbReference type="EMBL" id="BTSX01000004">
    <property type="protein sequence ID" value="GMS94609.1"/>
    <property type="molecule type" value="Genomic_DNA"/>
</dbReference>
<dbReference type="Gene3D" id="1.20.80.10">
    <property type="match status" value="1"/>
</dbReference>
<accession>A0AAV5TJX0</accession>
<evidence type="ECO:0000313" key="3">
    <source>
        <dbReference type="EMBL" id="GMS94609.1"/>
    </source>
</evidence>
<keyword evidence="4" id="KW-1185">Reference proteome</keyword>
<dbReference type="PROSITE" id="PS51228">
    <property type="entry name" value="ACB_2"/>
    <property type="match status" value="1"/>
</dbReference>
<name>A0AAV5TJX0_9BILA</name>
<dbReference type="GO" id="GO:0000062">
    <property type="term" value="F:fatty-acyl-CoA binding"/>
    <property type="evidence" value="ECO:0007669"/>
    <property type="project" value="InterPro"/>
</dbReference>
<dbReference type="Proteomes" id="UP001432027">
    <property type="component" value="Unassembled WGS sequence"/>
</dbReference>
<reference evidence="3" key="1">
    <citation type="submission" date="2023-10" db="EMBL/GenBank/DDBJ databases">
        <title>Genome assembly of Pristionchus species.</title>
        <authorList>
            <person name="Yoshida K."/>
            <person name="Sommer R.J."/>
        </authorList>
    </citation>
    <scope>NUCLEOTIDE SEQUENCE</scope>
    <source>
        <strain evidence="3">RS0144</strain>
    </source>
</reference>
<evidence type="ECO:0000256" key="1">
    <source>
        <dbReference type="ARBA" id="ARBA00023121"/>
    </source>
</evidence>
<sequence length="82" mass="9496">IEEMSEEPCIYSLEDKFYACVDIIHAMPKSGPLNPTISEKLKMYSLFKQVTVGPCNTEKPAFWNLIERYKWFVPSLLGITQH</sequence>
<proteinExistence type="predicted"/>
<protein>
    <recommendedName>
        <fullName evidence="2">ACB domain-containing protein</fullName>
    </recommendedName>
</protein>
<dbReference type="AlphaFoldDB" id="A0AAV5TJX0"/>
<feature type="non-terminal residue" evidence="3">
    <location>
        <position position="1"/>
    </location>
</feature>
<dbReference type="GO" id="GO:0005737">
    <property type="term" value="C:cytoplasm"/>
    <property type="evidence" value="ECO:0007669"/>
    <property type="project" value="TreeGrafter"/>
</dbReference>
<dbReference type="InterPro" id="IPR035984">
    <property type="entry name" value="Acyl-CoA-binding_sf"/>
</dbReference>
<dbReference type="GO" id="GO:0006631">
    <property type="term" value="P:fatty acid metabolic process"/>
    <property type="evidence" value="ECO:0007669"/>
    <property type="project" value="TreeGrafter"/>
</dbReference>
<feature type="domain" description="ACB" evidence="2">
    <location>
        <begin position="13"/>
        <end position="82"/>
    </location>
</feature>
<keyword evidence="1" id="KW-0446">Lipid-binding</keyword>
<evidence type="ECO:0000313" key="4">
    <source>
        <dbReference type="Proteomes" id="UP001432027"/>
    </source>
</evidence>
<gene>
    <name evidence="3" type="ORF">PENTCL1PPCAC_16784</name>
</gene>
<dbReference type="SUPFAM" id="SSF47027">
    <property type="entry name" value="Acyl-CoA binding protein"/>
    <property type="match status" value="1"/>
</dbReference>
<dbReference type="PRINTS" id="PR00689">
    <property type="entry name" value="ACOABINDINGP"/>
</dbReference>
<dbReference type="Pfam" id="PF00887">
    <property type="entry name" value="ACBP"/>
    <property type="match status" value="1"/>
</dbReference>
<organism evidence="3 4">
    <name type="scientific">Pristionchus entomophagus</name>
    <dbReference type="NCBI Taxonomy" id="358040"/>
    <lineage>
        <taxon>Eukaryota</taxon>
        <taxon>Metazoa</taxon>
        <taxon>Ecdysozoa</taxon>
        <taxon>Nematoda</taxon>
        <taxon>Chromadorea</taxon>
        <taxon>Rhabditida</taxon>
        <taxon>Rhabditina</taxon>
        <taxon>Diplogasteromorpha</taxon>
        <taxon>Diplogasteroidea</taxon>
        <taxon>Neodiplogasteridae</taxon>
        <taxon>Pristionchus</taxon>
    </lineage>
</organism>
<dbReference type="InterPro" id="IPR014352">
    <property type="entry name" value="FERM/acyl-CoA-bd_prot_sf"/>
</dbReference>
<dbReference type="PANTHER" id="PTHR23310">
    <property type="entry name" value="ACYL-COA-BINDING PROTEIN, ACBP"/>
    <property type="match status" value="1"/>
</dbReference>
<comment type="caution">
    <text evidence="3">The sequence shown here is derived from an EMBL/GenBank/DDBJ whole genome shotgun (WGS) entry which is preliminary data.</text>
</comment>
<dbReference type="InterPro" id="IPR000582">
    <property type="entry name" value="Acyl-CoA-binding_protein"/>
</dbReference>